<evidence type="ECO:0000256" key="4">
    <source>
        <dbReference type="SAM" id="MobiDB-lite"/>
    </source>
</evidence>
<evidence type="ECO:0000313" key="7">
    <source>
        <dbReference type="Proteomes" id="UP001222325"/>
    </source>
</evidence>
<dbReference type="PANTHER" id="PTHR43712:SF2">
    <property type="entry name" value="O-METHYLTRANSFERASE CICE"/>
    <property type="match status" value="1"/>
</dbReference>
<keyword evidence="2" id="KW-0808">Transferase</keyword>
<dbReference type="InterPro" id="IPR036388">
    <property type="entry name" value="WH-like_DNA-bd_sf"/>
</dbReference>
<dbReference type="EMBL" id="JARJCN010000079">
    <property type="protein sequence ID" value="KAJ7076625.1"/>
    <property type="molecule type" value="Genomic_DNA"/>
</dbReference>
<dbReference type="PROSITE" id="PS51683">
    <property type="entry name" value="SAM_OMT_II"/>
    <property type="match status" value="1"/>
</dbReference>
<dbReference type="SUPFAM" id="SSF46785">
    <property type="entry name" value="Winged helix' DNA-binding domain"/>
    <property type="match status" value="1"/>
</dbReference>
<sequence>MGSNIKDLDPLSEIKALAEIITSSIADIETSLKDTGRTYPSPHIAHSRPESESGRNILEVQIAGAKIVAAASQLIATVRPPPLTMIANALQYHLSTAIRIAIVTHTVEILRDAGPKGKHVQEIAKPTNVDPTKLARVLRLLATNHIFVEVSPDVFANNRLSSVLDTGKNWEIIVNQPADQKYEGGIAFAALLEHFIDEGFKSSSALVETILPSEDGLSKTPYKTAFNRAFKTDSPFFDWVEHKEQKLRLTRFAAGFAGGSTVAASDTILDGFAWTSYPEGSIVVDVGGGVGSQSLAIAKAHPQLSLIVQDRAPVTLEGIKLWKQELPGHLESGRALFESHDFFDRQPPRKVSVFLLRMILHDWPTEDCVKILKHLRAAADNSTRLLIVDNIISYACHETQTKDICGALRLPPQKPLLPNLGQTSVLKYYADLNMMTLLDGQERTVLQLNELLERCSWKLIEVSYGDSFSVSQSKAIAVPM</sequence>
<keyword evidence="1 6" id="KW-0489">Methyltransferase</keyword>
<protein>
    <submittedName>
        <fullName evidence="6">S-adenosyl-L-methionine-dependent methyltransferase</fullName>
    </submittedName>
</protein>
<dbReference type="InterPro" id="IPR029063">
    <property type="entry name" value="SAM-dependent_MTases_sf"/>
</dbReference>
<evidence type="ECO:0000256" key="1">
    <source>
        <dbReference type="ARBA" id="ARBA00022603"/>
    </source>
</evidence>
<evidence type="ECO:0000256" key="3">
    <source>
        <dbReference type="ARBA" id="ARBA00022691"/>
    </source>
</evidence>
<evidence type="ECO:0000313" key="6">
    <source>
        <dbReference type="EMBL" id="KAJ7076625.1"/>
    </source>
</evidence>
<accession>A0AAD6XK32</accession>
<dbReference type="Pfam" id="PF00891">
    <property type="entry name" value="Methyltransf_2"/>
    <property type="match status" value="1"/>
</dbReference>
<keyword evidence="3" id="KW-0949">S-adenosyl-L-methionine</keyword>
<name>A0AAD6XK32_9AGAR</name>
<proteinExistence type="predicted"/>
<dbReference type="Gene3D" id="3.40.50.150">
    <property type="entry name" value="Vaccinia Virus protein VP39"/>
    <property type="match status" value="1"/>
</dbReference>
<dbReference type="InterPro" id="IPR036390">
    <property type="entry name" value="WH_DNA-bd_sf"/>
</dbReference>
<dbReference type="GO" id="GO:0032259">
    <property type="term" value="P:methylation"/>
    <property type="evidence" value="ECO:0007669"/>
    <property type="project" value="UniProtKB-KW"/>
</dbReference>
<dbReference type="PANTHER" id="PTHR43712">
    <property type="entry name" value="PUTATIVE (AFU_ORTHOLOGUE AFUA_4G14580)-RELATED"/>
    <property type="match status" value="1"/>
</dbReference>
<dbReference type="SUPFAM" id="SSF53335">
    <property type="entry name" value="S-adenosyl-L-methionine-dependent methyltransferases"/>
    <property type="match status" value="1"/>
</dbReference>
<feature type="region of interest" description="Disordered" evidence="4">
    <location>
        <begin position="33"/>
        <end position="52"/>
    </location>
</feature>
<dbReference type="AlphaFoldDB" id="A0AAD6XK32"/>
<dbReference type="Gene3D" id="1.10.10.10">
    <property type="entry name" value="Winged helix-like DNA-binding domain superfamily/Winged helix DNA-binding domain"/>
    <property type="match status" value="1"/>
</dbReference>
<comment type="caution">
    <text evidence="6">The sequence shown here is derived from an EMBL/GenBank/DDBJ whole genome shotgun (WGS) entry which is preliminary data.</text>
</comment>
<feature type="domain" description="O-methyltransferase C-terminal" evidence="5">
    <location>
        <begin position="225"/>
        <end position="403"/>
    </location>
</feature>
<dbReference type="InterPro" id="IPR016461">
    <property type="entry name" value="COMT-like"/>
</dbReference>
<evidence type="ECO:0000259" key="5">
    <source>
        <dbReference type="Pfam" id="PF00891"/>
    </source>
</evidence>
<organism evidence="6 7">
    <name type="scientific">Mycena belliarum</name>
    <dbReference type="NCBI Taxonomy" id="1033014"/>
    <lineage>
        <taxon>Eukaryota</taxon>
        <taxon>Fungi</taxon>
        <taxon>Dikarya</taxon>
        <taxon>Basidiomycota</taxon>
        <taxon>Agaricomycotina</taxon>
        <taxon>Agaricomycetes</taxon>
        <taxon>Agaricomycetidae</taxon>
        <taxon>Agaricales</taxon>
        <taxon>Marasmiineae</taxon>
        <taxon>Mycenaceae</taxon>
        <taxon>Mycena</taxon>
    </lineage>
</organism>
<evidence type="ECO:0000256" key="2">
    <source>
        <dbReference type="ARBA" id="ARBA00022679"/>
    </source>
</evidence>
<keyword evidence="7" id="KW-1185">Reference proteome</keyword>
<dbReference type="Proteomes" id="UP001222325">
    <property type="component" value="Unassembled WGS sequence"/>
</dbReference>
<reference evidence="6" key="1">
    <citation type="submission" date="2023-03" db="EMBL/GenBank/DDBJ databases">
        <title>Massive genome expansion in bonnet fungi (Mycena s.s.) driven by repeated elements and novel gene families across ecological guilds.</title>
        <authorList>
            <consortium name="Lawrence Berkeley National Laboratory"/>
            <person name="Harder C.B."/>
            <person name="Miyauchi S."/>
            <person name="Viragh M."/>
            <person name="Kuo A."/>
            <person name="Thoen E."/>
            <person name="Andreopoulos B."/>
            <person name="Lu D."/>
            <person name="Skrede I."/>
            <person name="Drula E."/>
            <person name="Henrissat B."/>
            <person name="Morin E."/>
            <person name="Kohler A."/>
            <person name="Barry K."/>
            <person name="LaButti K."/>
            <person name="Morin E."/>
            <person name="Salamov A."/>
            <person name="Lipzen A."/>
            <person name="Mereny Z."/>
            <person name="Hegedus B."/>
            <person name="Baldrian P."/>
            <person name="Stursova M."/>
            <person name="Weitz H."/>
            <person name="Taylor A."/>
            <person name="Grigoriev I.V."/>
            <person name="Nagy L.G."/>
            <person name="Martin F."/>
            <person name="Kauserud H."/>
        </authorList>
    </citation>
    <scope>NUCLEOTIDE SEQUENCE</scope>
    <source>
        <strain evidence="6">CBHHK173m</strain>
    </source>
</reference>
<gene>
    <name evidence="6" type="ORF">B0H15DRAFT_1004610</name>
</gene>
<dbReference type="GO" id="GO:0008171">
    <property type="term" value="F:O-methyltransferase activity"/>
    <property type="evidence" value="ECO:0007669"/>
    <property type="project" value="InterPro"/>
</dbReference>
<dbReference type="InterPro" id="IPR001077">
    <property type="entry name" value="COMT_C"/>
</dbReference>